<dbReference type="CDD" id="cd01450">
    <property type="entry name" value="vWFA_subfamily_ECM"/>
    <property type="match status" value="1"/>
</dbReference>
<feature type="region of interest" description="Disordered" evidence="1">
    <location>
        <begin position="4787"/>
        <end position="4829"/>
    </location>
</feature>
<dbReference type="InterPro" id="IPR036465">
    <property type="entry name" value="vWFA_dom_sf"/>
</dbReference>
<dbReference type="Pfam" id="PF08997">
    <property type="entry name" value="UCR_6-4kD"/>
    <property type="match status" value="1"/>
</dbReference>
<keyword evidence="2" id="KW-0812">Transmembrane</keyword>
<dbReference type="InterPro" id="IPR003609">
    <property type="entry name" value="Pan_app"/>
</dbReference>
<feature type="region of interest" description="Disordered" evidence="1">
    <location>
        <begin position="4912"/>
        <end position="4940"/>
    </location>
</feature>
<protein>
    <submittedName>
        <fullName evidence="5">Collagen alpha-1 XIV chain</fullName>
    </submittedName>
</protein>
<evidence type="ECO:0000313" key="6">
    <source>
        <dbReference type="Proteomes" id="UP001651158"/>
    </source>
</evidence>
<feature type="compositionally biased region" description="Basic and acidic residues" evidence="1">
    <location>
        <begin position="4930"/>
        <end position="4940"/>
    </location>
</feature>
<feature type="domain" description="Apple" evidence="4">
    <location>
        <begin position="5018"/>
        <end position="5095"/>
    </location>
</feature>
<feature type="transmembrane region" description="Helical" evidence="2">
    <location>
        <begin position="46"/>
        <end position="66"/>
    </location>
</feature>
<dbReference type="Gene3D" id="3.40.50.410">
    <property type="entry name" value="von Willebrand factor, type A domain"/>
    <property type="match status" value="1"/>
</dbReference>
<dbReference type="Pfam" id="PF00092">
    <property type="entry name" value="VWA"/>
    <property type="match status" value="1"/>
</dbReference>
<dbReference type="SMART" id="SM00327">
    <property type="entry name" value="VWA"/>
    <property type="match status" value="1"/>
</dbReference>
<dbReference type="EMBL" id="JAKROA010000006">
    <property type="protein sequence ID" value="KAL5106109.1"/>
    <property type="molecule type" value="Genomic_DNA"/>
</dbReference>
<evidence type="ECO:0000259" key="4">
    <source>
        <dbReference type="PROSITE" id="PS50948"/>
    </source>
</evidence>
<dbReference type="InterPro" id="IPR052229">
    <property type="entry name" value="Collagen-VI/PIF"/>
</dbReference>
<keyword evidence="5" id="KW-0176">Collagen</keyword>
<gene>
    <name evidence="5" type="ORF">TcWFU_002621</name>
</gene>
<comment type="caution">
    <text evidence="5">The sequence shown here is derived from an EMBL/GenBank/DDBJ whole genome shotgun (WGS) entry which is preliminary data.</text>
</comment>
<evidence type="ECO:0000259" key="3">
    <source>
        <dbReference type="PROSITE" id="PS50234"/>
    </source>
</evidence>
<organism evidence="5 6">
    <name type="scientific">Taenia crassiceps</name>
    <dbReference type="NCBI Taxonomy" id="6207"/>
    <lineage>
        <taxon>Eukaryota</taxon>
        <taxon>Metazoa</taxon>
        <taxon>Spiralia</taxon>
        <taxon>Lophotrochozoa</taxon>
        <taxon>Platyhelminthes</taxon>
        <taxon>Cestoda</taxon>
        <taxon>Eucestoda</taxon>
        <taxon>Cyclophyllidea</taxon>
        <taxon>Taeniidae</taxon>
        <taxon>Taenia</taxon>
    </lineage>
</organism>
<keyword evidence="6" id="KW-1185">Reference proteome</keyword>
<feature type="compositionally biased region" description="Basic and acidic residues" evidence="1">
    <location>
        <begin position="4912"/>
        <end position="4921"/>
    </location>
</feature>
<feature type="compositionally biased region" description="Polar residues" evidence="1">
    <location>
        <begin position="4798"/>
        <end position="4810"/>
    </location>
</feature>
<sequence length="5488" mass="618600">MLDAKRVDPSVSIVCVRKMISNNTIISIRRAVQPGMKFVRNWGRPLAAYGVGATVLAIYLIDWRVFVTRIPFYRKKFEEKTIERFAQKEDVAAERHGPSTASEVVSSFRTHFNGSDEAFEWAIPMPLFGQFSSDCQDSIWNNCPEPATREICQNGTLVLVAEKYLRDDEGNCVKVVDRRQLPELGSSTPTSLPPFSPNCVSNHEKSLRLVLVCPPPELIKVSPCSPEGQMTEFYVAYQRTNCKCEKVIMTEQKTCPCKPCETTRSDCDPQVKTIEVTTICYRHGNHGLCEPVRQVSYEPCGDCPNRVTRRELPCDYCKGRRDVVLVAQFREESGPRRCLVSEKRSSESCECKQGVSAKLVCVNNDSLMRQMMHKRQISCSECNIRTIEVVDKKIKCRGQALVRQPCKRDPITGLGYQEIRLVSEHPVNCTCTRSVHAIKQICSCPLGVKRETVCHGHSNTMIVKSTRYRLQQKDENRARCQAVVHLKHLPPLPCPPLNETTAVNQSMQVDEVCDPETCKRHFVASEWQLEGCECRRMVRKETAGKCCCPKPNVEVSPCIGNQRSLRKNTYILVNGQCLHHVTNKIEPCKSSLQDFHRVYCDETLGAKVYETSTFRQLAEGTLETLQRRTIPSAGACKRDSETGRMVRTAVVMSSGREGCECTAPRAHILTTACDCVDVETGEVKQEGESFREEVPCEAYCTPGGELCGTPACQRKTRWFSMVHLGEGNPPRCRKELIKEAIADCCCPADSKITRTCNMDEGAKWQMAQTTYRLEAGRCTPHETRWQEVVNCSEGLMGQERGPRRPDGLQEVRLVFETLVGCKCVRAEKQLQCPWRCPEPTRHVYCDTALGGESVVEVTRFTLIGCKCQRQVQRKRSKISCPPDDRGKAICNPATNELEETITKFLLIGGKCREIVETEKRPVRCSEDLLTTGRVVKQPKLRCDKQTGEGELVRPVWRVSECRCIRGEEILLRGRCREFAVALLPHTKCDNSRTTTSCDPDRGVSIHQVTKFTLNEETLQCVPNTTVEEEPLSCPKSETIFTPCDPLTGKRKLIVVSYVPENCICKRREKENSVSCRCGVEKPSFGKPVCNVLLREISMEGTLKEWRDDVNQCVDVVKRITFPHICSPKVKFIQSPCRKGKMEVKKITLEPDPNGCKCITNVTISRVDCRCPPKTMMIGSCDSGEERQTLVHLERDWDSLTKQCIYKNRYQEDLVCGCPTATGSTTCVKGMMEARRTRFEVHLRRLGCKREEEVQRWQPNCSAKVTREDFGQCNLTTCQRGLTVFGQIYNPATCECDWQIKEEKQCSCCGCPDPKVFFTCHNNTEWITRSNHYVPQVEGCGHVCRKHSTVSRQPIRCTGEPEESDKCQDGTLLHVVKTVSLVDHHCKESVQYVTKQTECDQPSERKAGVCDPLTCKRPLYEVTYTRDKGSCECLPEQRLIGSEDCSCPLPSEVAKPCGSAGDCLQSVTRTEYHLENCQCKPREVVTTRKCCCQQLSKEKEEEEEEEAGTCLPEEHVLLHLRVTYDLVDGKCVKRIKEHRTPVECPPHGVNESQTLVERGDCDKTSCLRKVRQSRWVLDGCRCQQMTSENTEVCCCDQFGPQIKAICRSDGTILKETKSWRVSDGKCNPEILVKVLPKVECPPIRIQPTGPCETSTGRQSIKFIKNEFKNCKCEPVSETIKDRQCRCKEAAKAYSECDATTCLQNVTITQYRQEGGVCKAQLPTTKLQPCCCTSKELKSRVSQKCNPKTGSVNETTVQHVFDAEKSECRPIRTVRILPPKECPKKALIKRGRCNIASGVAIDIVARSLFDTESCTCRKSVSPVQRMCDCSHLPTIPPETYCDDQNAELITTETKFVLKNNACVNETKSYRKKIVCPPVQETTGTCDHEACLTTVTTTRHALEGCRCVEREERHQEVCCCPKPQVTEVCLENGTLLLQRHVNYTFNPEKRSCETTVRVVKQPIDCDANRSVEISRHCDTTICRLISLVEVNTPQNCKCTPKRLTVVNHDRYCCCPPPRETFSCENDRGLVTKRNFSYTLENDTCIPRVVKSEEKIRCPEPSVILGPCSHGTKMQEVTNVSYALQDCVCKKRVKRLTQACDCRRKNRKEVVCKGSELIIDNYDYFSNPGDQNCSLKTSHEVKTITCPTNREVVRQSGGCVIKRANGTYRAEVTRWQELKQCECVHREEVVEKLCDCPQSQEKSRCVDNSLLIIERLQFTRRGDQCIAEREVTRQKVGCEAETRITEVSGCNKLTNESWRSYETVAVEQHYVENCKCLKKPLTLRRLCCAPPAKTSRRCDAKRHQWRSAVTKFAIVPGDLETELGPVYGTTLKLKTLMVSHLQILFSHNNVTVLDNKVAALKYEITDAIVCPTKTVHEDCNREKGVWTQTTTWYEIDGCTCKKREALKTGKCICPKREVWESPCEKHHRTVRVKSYKLVNGECLPRVTSTQERCSCPSGSVQRIRCYGNGQLTKCALTYTFEAATKQCKARTLCVNWQQTCPESKRYNIGACGPETGYRQRVSQVNYTLDRTTCKCKPRIVNKWDAYCDCAHLNAQNVSCDNGVKTTTVKTYKLIDGECIPDETSKLEKIVCSLPREEIGVCDRDPDSPTRGLLTKTIHTYDINKCKCTPRTFNISEICDCSLRYGQRNETQCRDNEVEVSTTQWTLKDDDCHPTISISRSSIQCRQEGVGPKPVNGPCVVGDDGVGRRNVTFYEQRPQNCLCKSFPVRVETQVCSCRPPSIDRKCVDNGTRLVERRTVYTLTTDGITPVCTERQIERPISACSQKGRSKAWTVRDPCNSSTCQRTVHTYKHASEGCKCLTKKMTRTEICCCPKSTTVNATCLARDNVLEKRFSSYTLLSTVTIDGKQHAVQPYCVELKHKIRLPVICMAKKPRILLGQCQADQNRTVQVFGSHPVDCQCKDHTIRRLSIRCGCPEFLKPIYGQCVNAQQVEKVVTLQAVPYTKSLNGQRVNATRCRPVVVSRRKLPCACTEAPQVLNKCLPGNFLRVKETKLHFNESSRACQKDTIERVLPTICPPPEKTTSKCGGEETGFTATEAVTTWAPIDCECVPKTIERQFVCNCTAKYPSYSSKTCKMDHILETTVTSSRLKGYECVPHTIKSTTQITCPVDLRSKKSPSCDEVTHKRQVVWFQMVPVNCKCEWQPITSAAVLKTQGLPSFEWCSCPDPVDVASKCRPTGSDQYLLERTLVKYQRQGGDCLPVWETLYSNFSCKEGTHIYKSTCDPVTGFTTEHRVTMRVEGCACRVVAETSRRCACACTSTPFIRTTCRSENGLLETTEESLELVDCECRRRVRHTSQIVDCPKVGRAGLKRREGLCEVDKVSGNSYHNVTWTTNEREGCRCVKRRHWAREICACNPQERNFTRCVDNARLEIRTVRRVLTDGNRCVEKTTARTVFAVSCPEARVLASVCDNVTGLATVSKLQPVIEKCQCKTQLQRYKVPCKCNPLEKLVHKSPCNKTTCLSTAVYAYEVPDTFANGSCISKKAIKEVRCCCPPPEEEQFCEPSSGMSGTRVREFHLLNGQCVPVMRITSEQPLICPHNETTITKSLRSGKIRFLRKTTVREGCKCRNSSETVYSRWECPKSTRNRTCVKLDGTDQFAWQTTVSFWRTSKDKTTPCEHHEVRTDLVPVTCPPPNVTESVCFPADAFHGFVRNVTIHNMRAVGCECVLGEPEIKVEVCNCSQPAVNVTFVEKDGLITETVIQFNATSDRSRCVPHEIQRQWRLTCIPTGPVLRTTTACKNGRFYKIYTKRTREGSKCRTLVKRSSHLCDCPKPVTKTTCLSDGITKLITTIRYTRRGVEGSCEREERAVKSVTTCDKLPEEELRAGRDYTIRPIAGNSTRSILHIYSCGTGGSACTRRVVQVTIARASDGCRCAVRRLEGSEACCCNAEGLLSSNERPQKSQWVDCESMSYPISVRQQRTWHLMDGKCWPLTFTTSKPLICSDKEVVRPVGSCINGTQRFLVIKSVRDECRCKMLKLIESRPCLCQTVSAAEVIFLVDESVSSRVSDYSRRVRDILQLTIHTFKDAHNGTLGAIRFAVVKYSSDPSIAFNLGQYDEPAPMLSHVERINYEGRLSNINKALALAKREVLPRVRAGVNTMIYIISDGVNDKSDGASQVASELVTAGIQIFALAVGADARGQAFLRNLTSKPRNRHFILYDLEEKADVLSNWLINSLCIQACPEGTQTRSLCSRATGCLGHIFEHSYRFDENLGKCVGTSTRRPYRCCCLEAPREESRCVNGSLILTKELWKLSESKNGLSVCQHFKVEQDVTGQLLRECLPEETQQSDCTSDGVRTEVTIRRKLEDCKCKVTRQEATKRCICDSKAKEEEHCIGDNVVRLTLRKEVLNTNGYCEEKETTVKRHISCAEPTAIAGACDPLTCRRRVIYVREQPEQCKCKEERKTYFEPCCCLASKTTLHEIACYNGSTKVTIETSVDFSKSKRACVTKTERTYEPVDCPASSVFIMPECVRFGNGTDLVIKSEKRPDSNLLYRRVELISWDLVNCQCLASRRWEFEACGCREVENPGVRECHEKEGILISYQLSYLLSVSGINGTYTGSEAIGRRFNELKQATCVAVFSNRTISQTVCPDDTMKHGPCVYEGDGEGRAYRKVERQAWQREGCSCKQLPVNVTKELCGCRRKVWTQKRCSSESKDRGAVLLVSVIREQLLQTPHGPRCKVDIQRRKRPIKCPLSSVHYSNCSNGLMTVTADLVNLEACKCNISRVTRQLRCVEIAMDGGTLASLGIGNHSKNASSIDEIIQDFGQLRERLSNLGLSDIQTPEGVEEGTGRQQFGEYSQSENGTEKERDLGKSVPRKKSRYPPKLLELTESLNISERRHATEPRHLGYTDGPLVIKAPRVVHEPIKPKSEMLKVMKPFPHKFEEPGVGKRISPVRPASRKFVMQEKSKEELESRQTSIGPKLKPEVPSDAKEKEMKHKYKLPKQNVMNFIECADLLPAKKCVELDKGPNSQCDRPGQVRDELCRKTCHLCQDFPINRTDFTVQDSETNDCLVTDVRYSKRYHLTTLKGAGLSRCKHACTDDPRCMGFDFYVPLNEAVQGSCVLSTVDRSTLQRRLNLKKVEIGTNAEDLSRMDAKLCIRFQRVRRPRYLEPTMNYLFNCTCENLTSENALASTVSSAEDPSSKSRLHCVKEVEIRAVNWRGQVTCQPPDTPAKLGRNGSGNITTETEKSSHTDPCLDMKPTGWCEEVARTAACLQPAFRAVCGGTCGVCVCNRSYEYVGKCLPNGRMTVVKIENAYSSLHGRCISTKHIRVFPCEVCPAQPYELIQSCNPKTKSRLVIRVIPLFNSSNPKKCELKLSKQALSCKDCMFEGVHSIEHNSVSSCKKLRDGRHRLILRIEYVVNEDGCCKIRKSLRSFPCVGCPEPRVSLSKCLGGWQLKTIIFFTRPTTGKFSDESKGIPSSACFRHVISTKERCLWTETNRRGGCTDQLGARECREFGDGDACLRNPEVARKLCARQCNLC</sequence>
<dbReference type="InterPro" id="IPR003582">
    <property type="entry name" value="ShKT_dom"/>
</dbReference>
<dbReference type="Proteomes" id="UP001651158">
    <property type="component" value="Unassembled WGS sequence"/>
</dbReference>
<name>A0ABR4Q8W8_9CEST</name>
<dbReference type="PANTHER" id="PTHR22588:SF3">
    <property type="entry name" value="VWFA DOMAIN-CONTAINING PROTEIN"/>
    <property type="match status" value="1"/>
</dbReference>
<evidence type="ECO:0000256" key="1">
    <source>
        <dbReference type="SAM" id="MobiDB-lite"/>
    </source>
</evidence>
<dbReference type="SMART" id="SM00254">
    <property type="entry name" value="ShKT"/>
    <property type="match status" value="3"/>
</dbReference>
<dbReference type="PROSITE" id="PS50234">
    <property type="entry name" value="VWFA"/>
    <property type="match status" value="1"/>
</dbReference>
<accession>A0ABR4Q8W8</accession>
<dbReference type="PROSITE" id="PS50948">
    <property type="entry name" value="PAN"/>
    <property type="match status" value="1"/>
</dbReference>
<proteinExistence type="predicted"/>
<dbReference type="InterPro" id="IPR015089">
    <property type="entry name" value="UQCR"/>
</dbReference>
<dbReference type="Gene3D" id="1.20.5.220">
    <property type="match status" value="1"/>
</dbReference>
<evidence type="ECO:0000256" key="2">
    <source>
        <dbReference type="SAM" id="Phobius"/>
    </source>
</evidence>
<reference evidence="5 6" key="1">
    <citation type="journal article" date="2022" name="Front. Cell. Infect. Microbiol.">
        <title>The Genomes of Two Strains of Taenia crassiceps the Animal Model for the Study of Human Cysticercosis.</title>
        <authorList>
            <person name="Bobes R.J."/>
            <person name="Estrada K."/>
            <person name="Rios-Valencia D.G."/>
            <person name="Calderon-Gallegos A."/>
            <person name="de la Torre P."/>
            <person name="Carrero J.C."/>
            <person name="Sanchez-Flores A."/>
            <person name="Laclette J.P."/>
        </authorList>
    </citation>
    <scope>NUCLEOTIDE SEQUENCE [LARGE SCALE GENOMIC DNA]</scope>
    <source>
        <strain evidence="5">WFUcys</strain>
    </source>
</reference>
<keyword evidence="2" id="KW-0472">Membrane</keyword>
<feature type="compositionally biased region" description="Basic and acidic residues" evidence="1">
    <location>
        <begin position="5193"/>
        <end position="5202"/>
    </location>
</feature>
<feature type="domain" description="VWFA" evidence="3">
    <location>
        <begin position="4005"/>
        <end position="4187"/>
    </location>
</feature>
<dbReference type="SUPFAM" id="SSF53300">
    <property type="entry name" value="vWA-like"/>
    <property type="match status" value="1"/>
</dbReference>
<evidence type="ECO:0000313" key="5">
    <source>
        <dbReference type="EMBL" id="KAL5106109.1"/>
    </source>
</evidence>
<dbReference type="PANTHER" id="PTHR22588">
    <property type="entry name" value="VWFA DOMAIN-CONTAINING PROTEIN"/>
    <property type="match status" value="1"/>
</dbReference>
<keyword evidence="2" id="KW-1133">Transmembrane helix</keyword>
<feature type="region of interest" description="Disordered" evidence="1">
    <location>
        <begin position="5178"/>
        <end position="5202"/>
    </location>
</feature>
<dbReference type="GO" id="GO:0005581">
    <property type="term" value="C:collagen trimer"/>
    <property type="evidence" value="ECO:0007669"/>
    <property type="project" value="UniProtKB-KW"/>
</dbReference>
<dbReference type="InterPro" id="IPR002035">
    <property type="entry name" value="VWF_A"/>
</dbReference>